<dbReference type="AlphaFoldDB" id="A0AAP0FTX7"/>
<organism evidence="1 2">
    <name type="scientific">Platanthera zijinensis</name>
    <dbReference type="NCBI Taxonomy" id="2320716"/>
    <lineage>
        <taxon>Eukaryota</taxon>
        <taxon>Viridiplantae</taxon>
        <taxon>Streptophyta</taxon>
        <taxon>Embryophyta</taxon>
        <taxon>Tracheophyta</taxon>
        <taxon>Spermatophyta</taxon>
        <taxon>Magnoliopsida</taxon>
        <taxon>Liliopsida</taxon>
        <taxon>Asparagales</taxon>
        <taxon>Orchidaceae</taxon>
        <taxon>Orchidoideae</taxon>
        <taxon>Orchideae</taxon>
        <taxon>Orchidinae</taxon>
        <taxon>Platanthera</taxon>
    </lineage>
</organism>
<dbReference type="GO" id="GO:0003676">
    <property type="term" value="F:nucleic acid binding"/>
    <property type="evidence" value="ECO:0007669"/>
    <property type="project" value="InterPro"/>
</dbReference>
<gene>
    <name evidence="1" type="ORF">KSP39_PZI023715</name>
</gene>
<keyword evidence="2" id="KW-1185">Reference proteome</keyword>
<sequence length="84" mass="9376">MADLPPGSGDTSGAVGTRLHFSTAFHPQTDGQTERTNRTLEDLLRMCILDFGGKWEKYITLCGVLLQQQFSGKYWDGTVRGPIW</sequence>
<dbReference type="Proteomes" id="UP001418222">
    <property type="component" value="Unassembled WGS sequence"/>
</dbReference>
<comment type="caution">
    <text evidence="1">The sequence shown here is derived from an EMBL/GenBank/DDBJ whole genome shotgun (WGS) entry which is preliminary data.</text>
</comment>
<dbReference type="InterPro" id="IPR036397">
    <property type="entry name" value="RNaseH_sf"/>
</dbReference>
<evidence type="ECO:0000313" key="2">
    <source>
        <dbReference type="Proteomes" id="UP001418222"/>
    </source>
</evidence>
<name>A0AAP0FTX7_9ASPA</name>
<accession>A0AAP0FTX7</accession>
<dbReference type="EMBL" id="JBBWWQ010000021">
    <property type="protein sequence ID" value="KAK8914241.1"/>
    <property type="molecule type" value="Genomic_DNA"/>
</dbReference>
<reference evidence="1 2" key="1">
    <citation type="journal article" date="2022" name="Nat. Plants">
        <title>Genomes of leafy and leafless Platanthera orchids illuminate the evolution of mycoheterotrophy.</title>
        <authorList>
            <person name="Li M.H."/>
            <person name="Liu K.W."/>
            <person name="Li Z."/>
            <person name="Lu H.C."/>
            <person name="Ye Q.L."/>
            <person name="Zhang D."/>
            <person name="Wang J.Y."/>
            <person name="Li Y.F."/>
            <person name="Zhong Z.M."/>
            <person name="Liu X."/>
            <person name="Yu X."/>
            <person name="Liu D.K."/>
            <person name="Tu X.D."/>
            <person name="Liu B."/>
            <person name="Hao Y."/>
            <person name="Liao X.Y."/>
            <person name="Jiang Y.T."/>
            <person name="Sun W.H."/>
            <person name="Chen J."/>
            <person name="Chen Y.Q."/>
            <person name="Ai Y."/>
            <person name="Zhai J.W."/>
            <person name="Wu S.S."/>
            <person name="Zhou Z."/>
            <person name="Hsiao Y.Y."/>
            <person name="Wu W.L."/>
            <person name="Chen Y.Y."/>
            <person name="Lin Y.F."/>
            <person name="Hsu J.L."/>
            <person name="Li C.Y."/>
            <person name="Wang Z.W."/>
            <person name="Zhao X."/>
            <person name="Zhong W.Y."/>
            <person name="Ma X.K."/>
            <person name="Ma L."/>
            <person name="Huang J."/>
            <person name="Chen G.Z."/>
            <person name="Huang M.Z."/>
            <person name="Huang L."/>
            <person name="Peng D.H."/>
            <person name="Luo Y.B."/>
            <person name="Zou S.Q."/>
            <person name="Chen S.P."/>
            <person name="Lan S."/>
            <person name="Tsai W.C."/>
            <person name="Van de Peer Y."/>
            <person name="Liu Z.J."/>
        </authorList>
    </citation>
    <scope>NUCLEOTIDE SEQUENCE [LARGE SCALE GENOMIC DNA]</scope>
    <source>
        <strain evidence="1">Lor287</strain>
    </source>
</reference>
<protein>
    <recommendedName>
        <fullName evidence="3">Integrase catalytic domain-containing protein</fullName>
    </recommendedName>
</protein>
<proteinExistence type="predicted"/>
<dbReference type="InterPro" id="IPR012337">
    <property type="entry name" value="RNaseH-like_sf"/>
</dbReference>
<dbReference type="SUPFAM" id="SSF53098">
    <property type="entry name" value="Ribonuclease H-like"/>
    <property type="match status" value="1"/>
</dbReference>
<dbReference type="Gene3D" id="3.30.420.10">
    <property type="entry name" value="Ribonuclease H-like superfamily/Ribonuclease H"/>
    <property type="match status" value="1"/>
</dbReference>
<evidence type="ECO:0000313" key="1">
    <source>
        <dbReference type="EMBL" id="KAK8914241.1"/>
    </source>
</evidence>
<evidence type="ECO:0008006" key="3">
    <source>
        <dbReference type="Google" id="ProtNLM"/>
    </source>
</evidence>